<dbReference type="EMBL" id="LSRX01000066">
    <property type="protein sequence ID" value="OLQ11037.1"/>
    <property type="molecule type" value="Genomic_DNA"/>
</dbReference>
<evidence type="ECO:0000313" key="3">
    <source>
        <dbReference type="Proteomes" id="UP000186817"/>
    </source>
</evidence>
<name>A0A1Q9EUG8_SYMMI</name>
<organism evidence="2 3">
    <name type="scientific">Symbiodinium microadriaticum</name>
    <name type="common">Dinoflagellate</name>
    <name type="synonym">Zooxanthella microadriatica</name>
    <dbReference type="NCBI Taxonomy" id="2951"/>
    <lineage>
        <taxon>Eukaryota</taxon>
        <taxon>Sar</taxon>
        <taxon>Alveolata</taxon>
        <taxon>Dinophyceae</taxon>
        <taxon>Suessiales</taxon>
        <taxon>Symbiodiniaceae</taxon>
        <taxon>Symbiodinium</taxon>
    </lineage>
</organism>
<feature type="compositionally biased region" description="Basic and acidic residues" evidence="1">
    <location>
        <begin position="318"/>
        <end position="339"/>
    </location>
</feature>
<evidence type="ECO:0000256" key="1">
    <source>
        <dbReference type="SAM" id="MobiDB-lite"/>
    </source>
</evidence>
<feature type="compositionally biased region" description="Basic and acidic residues" evidence="1">
    <location>
        <begin position="443"/>
        <end position="455"/>
    </location>
</feature>
<keyword evidence="3" id="KW-1185">Reference proteome</keyword>
<sequence>MSVIRVGKVRNFKIACSESQNHHPEPLDLDAMGRRASASALDVKGKDNFSKIRTPSRLRLDDAGSPNSSRAKSSSPQPASSSSSRTAVDVGLSREAYSKARNMLIAARKSNVGFEDEDAAESKEETSGFKRVGKALVSGMSEALTSRRSSGRNQNLMNSLMAAISREKIGAKIAELGLDDVVSEFLGHIYEGMIELQIDDFTSVEDALNGLLDSSVAGEAGWMEFVGNLQASLMDCLDSMIQKHPTAFVDGKMSRRQGELVESVVSAAREMGSEIAYTLKMRERQSGQKRSSVPSALPGMTEARGLEGRGFTLGGRPGTRDREHRDGHDGAGEDREAVHHFKKSVRKMFMMNAMDRAERERQELRGIDRGSVAPQGPAFHTAQRVAHRKHLHSRENHEETAQGLGPTDDGFAPSSGSSTPHRSDPGGKDRPGSTGSSLGVGRFHSERSDKADARSSRVPTASVGSDRFSKGDGEGSQPLSPQGAQSHKSSQGKASDAFGFFSSLVEDAAPHDGSSQDRQSTSRGRARISVEGFEDGGALEHASGLDGPGGLGGARRNSGSGGGARERSAKELMLNSILQEIDRNQDGTHAGLPTPVTGDSTIFARGAQNDSDEAAQAKKKGMNTILGDLLEAAREKQRKKDRGERVELDDKDAAALGRSWMQKSQRRNSQRRRSSEVGDGWPVGGLVPGADADMAAGGGESSRVRGPRPEGHDQEGFDWETLRVMMLREGKRITIPAPWNQNRRDMPRESSRNQLSSDGEGESDGQDSENSPVSFRPPAPAVAASTGFRGAKVRQLGPMQPRPLPASSSVNCQRVRKAKDPIDLERVYQHRALRFHRSFYESFPSYAPQLSLIPVVGRRSKKPRGKQSKSRQPIMPFRSTCFCSFPKRLLPEIETYPIVTEDFSESVYSLSLEHSRASWSDTSTLLADAKQSQKREFPDAELVLEAGLRPGEAQESTGYAFVFADDSESFVASGQPEWKPREVLYMARLCAFDTGHRQFSKLDSAGQVAYSLMGEAIPE</sequence>
<feature type="compositionally biased region" description="Basic and acidic residues" evidence="1">
    <location>
        <begin position="742"/>
        <end position="751"/>
    </location>
</feature>
<dbReference type="AlphaFoldDB" id="A0A1Q9EUG8"/>
<feature type="compositionally biased region" description="Polar residues" evidence="1">
    <location>
        <begin position="477"/>
        <end position="493"/>
    </location>
</feature>
<comment type="caution">
    <text evidence="2">The sequence shown here is derived from an EMBL/GenBank/DDBJ whole genome shotgun (WGS) entry which is preliminary data.</text>
</comment>
<protein>
    <submittedName>
        <fullName evidence="2">Uncharacterized protein</fullName>
    </submittedName>
</protein>
<gene>
    <name evidence="2" type="ORF">AK812_SmicGene5140</name>
</gene>
<dbReference type="Proteomes" id="UP000186817">
    <property type="component" value="Unassembled WGS sequence"/>
</dbReference>
<proteinExistence type="predicted"/>
<feature type="compositionally biased region" description="Basic and acidic residues" evidence="1">
    <location>
        <begin position="421"/>
        <end position="431"/>
    </location>
</feature>
<feature type="region of interest" description="Disordered" evidence="1">
    <location>
        <begin position="634"/>
        <end position="719"/>
    </location>
</feature>
<feature type="compositionally biased region" description="Basic and acidic residues" evidence="1">
    <location>
        <begin position="641"/>
        <end position="653"/>
    </location>
</feature>
<feature type="region of interest" description="Disordered" evidence="1">
    <location>
        <begin position="367"/>
        <end position="494"/>
    </location>
</feature>
<dbReference type="OrthoDB" id="10318043at2759"/>
<feature type="region of interest" description="Disordered" evidence="1">
    <location>
        <begin position="532"/>
        <end position="570"/>
    </location>
</feature>
<feature type="compositionally biased region" description="Gly residues" evidence="1">
    <location>
        <begin position="546"/>
        <end position="563"/>
    </location>
</feature>
<feature type="region of interest" description="Disordered" evidence="1">
    <location>
        <begin position="283"/>
        <end position="339"/>
    </location>
</feature>
<reference evidence="2 3" key="1">
    <citation type="submission" date="2016-02" db="EMBL/GenBank/DDBJ databases">
        <title>Genome analysis of coral dinoflagellate symbionts highlights evolutionary adaptations to a symbiotic lifestyle.</title>
        <authorList>
            <person name="Aranda M."/>
            <person name="Li Y."/>
            <person name="Liew Y.J."/>
            <person name="Baumgarten S."/>
            <person name="Simakov O."/>
            <person name="Wilson M."/>
            <person name="Piel J."/>
            <person name="Ashoor H."/>
            <person name="Bougouffa S."/>
            <person name="Bajic V.B."/>
            <person name="Ryu T."/>
            <person name="Ravasi T."/>
            <person name="Bayer T."/>
            <person name="Micklem G."/>
            <person name="Kim H."/>
            <person name="Bhak J."/>
            <person name="Lajeunesse T.C."/>
            <person name="Voolstra C.R."/>
        </authorList>
    </citation>
    <scope>NUCLEOTIDE SEQUENCE [LARGE SCALE GENOMIC DNA]</scope>
    <source>
        <strain evidence="2 3">CCMP2467</strain>
    </source>
</reference>
<evidence type="ECO:0000313" key="2">
    <source>
        <dbReference type="EMBL" id="OLQ11037.1"/>
    </source>
</evidence>
<feature type="region of interest" description="Disordered" evidence="1">
    <location>
        <begin position="38"/>
        <end position="88"/>
    </location>
</feature>
<accession>A0A1Q9EUG8</accession>
<feature type="compositionally biased region" description="Low complexity" evidence="1">
    <location>
        <begin position="63"/>
        <end position="84"/>
    </location>
</feature>
<feature type="region of interest" description="Disordered" evidence="1">
    <location>
        <begin position="735"/>
        <end position="786"/>
    </location>
</feature>